<accession>A0ACC0A6L2</accession>
<organism evidence="1 2">
    <name type="scientific">Catharanthus roseus</name>
    <name type="common">Madagascar periwinkle</name>
    <name type="synonym">Vinca rosea</name>
    <dbReference type="NCBI Taxonomy" id="4058"/>
    <lineage>
        <taxon>Eukaryota</taxon>
        <taxon>Viridiplantae</taxon>
        <taxon>Streptophyta</taxon>
        <taxon>Embryophyta</taxon>
        <taxon>Tracheophyta</taxon>
        <taxon>Spermatophyta</taxon>
        <taxon>Magnoliopsida</taxon>
        <taxon>eudicotyledons</taxon>
        <taxon>Gunneridae</taxon>
        <taxon>Pentapetalae</taxon>
        <taxon>asterids</taxon>
        <taxon>lamiids</taxon>
        <taxon>Gentianales</taxon>
        <taxon>Apocynaceae</taxon>
        <taxon>Rauvolfioideae</taxon>
        <taxon>Vinceae</taxon>
        <taxon>Catharanthinae</taxon>
        <taxon>Catharanthus</taxon>
    </lineage>
</organism>
<keyword evidence="2" id="KW-1185">Reference proteome</keyword>
<comment type="caution">
    <text evidence="1">The sequence shown here is derived from an EMBL/GenBank/DDBJ whole genome shotgun (WGS) entry which is preliminary data.</text>
</comment>
<proteinExistence type="predicted"/>
<gene>
    <name evidence="1" type="ORF">M9H77_32245</name>
</gene>
<evidence type="ECO:0000313" key="2">
    <source>
        <dbReference type="Proteomes" id="UP001060085"/>
    </source>
</evidence>
<protein>
    <submittedName>
        <fullName evidence="1">Uncharacterized protein</fullName>
    </submittedName>
</protein>
<dbReference type="Proteomes" id="UP001060085">
    <property type="component" value="Linkage Group LG07"/>
</dbReference>
<reference evidence="2" key="1">
    <citation type="journal article" date="2023" name="Nat. Plants">
        <title>Single-cell RNA sequencing provides a high-resolution roadmap for understanding the multicellular compartmentation of specialized metabolism.</title>
        <authorList>
            <person name="Sun S."/>
            <person name="Shen X."/>
            <person name="Li Y."/>
            <person name="Li Y."/>
            <person name="Wang S."/>
            <person name="Li R."/>
            <person name="Zhang H."/>
            <person name="Shen G."/>
            <person name="Guo B."/>
            <person name="Wei J."/>
            <person name="Xu J."/>
            <person name="St-Pierre B."/>
            <person name="Chen S."/>
            <person name="Sun C."/>
        </authorList>
    </citation>
    <scope>NUCLEOTIDE SEQUENCE [LARGE SCALE GENOMIC DNA]</scope>
</reference>
<dbReference type="EMBL" id="CM044707">
    <property type="protein sequence ID" value="KAI5655058.1"/>
    <property type="molecule type" value="Genomic_DNA"/>
</dbReference>
<sequence>MGLINFTLISSKFFNILSWAPLPLLYPLCFSIWAVETDGEFSYEQCLKYWILFCITSICEWMIAVLLPWLPFWPHVRGIAFLLLAVPDFAGASYVYANFIRPCIKTDPCVFDTLDMLEEKRNVLIEGNEFFYDASRKIADNEQEKTSESVLEDDLSPSTSTICSPVSCHERPQVNQRDWSCALCLVSTSSQKCLAQHLRGKKHKLKEEELRSIELMVSETVVNATRTIRSNSMALVESFSQITRANIQMLSGLISPSMRLYKWCAWTKPELGWIKLNTDGSVDKRNASLGGLLRDFKGKPICAYVSKTSTNDIFLAELWAIWRGLVLALSLRIKVLWVESDSMSAVKTINKEQQYGPKVDNCLKRIWKLLIKFDKYKISHSWRESNKAADNLSRMDLPGHDVVLWPADFPNSLWKIIKDDARGKLYRRT</sequence>
<name>A0ACC0A6L2_CATRO</name>
<evidence type="ECO:0000313" key="1">
    <source>
        <dbReference type="EMBL" id="KAI5655058.1"/>
    </source>
</evidence>